<evidence type="ECO:0000256" key="7">
    <source>
        <dbReference type="ARBA" id="ARBA00022824"/>
    </source>
</evidence>
<comment type="similarity">
    <text evidence="3 10">Belongs to the ALG6/ALG8 glucosyltransferase family.</text>
</comment>
<dbReference type="eggNOG" id="KOG2575">
    <property type="taxonomic scope" value="Eukaryota"/>
</dbReference>
<keyword evidence="6 10" id="KW-0812">Transmembrane</keyword>
<evidence type="ECO:0000256" key="10">
    <source>
        <dbReference type="RuleBase" id="RU363110"/>
    </source>
</evidence>
<feature type="transmembrane region" description="Helical" evidence="10">
    <location>
        <begin position="68"/>
        <end position="90"/>
    </location>
</feature>
<dbReference type="EnsemblProtists" id="EKX46205">
    <property type="protein sequence ID" value="EKX46205"/>
    <property type="gene ID" value="GUITHDRAFT_107823"/>
</dbReference>
<dbReference type="PaxDb" id="55529-EKX46205"/>
<comment type="pathway">
    <text evidence="2 10">Protein modification; protein glycosylation.</text>
</comment>
<keyword evidence="4 10" id="KW-0328">Glycosyltransferase</keyword>
<feature type="transmembrane region" description="Helical" evidence="10">
    <location>
        <begin position="140"/>
        <end position="168"/>
    </location>
</feature>
<dbReference type="KEGG" id="gtt:GUITHDRAFT_107823"/>
<evidence type="ECO:0000256" key="11">
    <source>
        <dbReference type="SAM" id="MobiDB-lite"/>
    </source>
</evidence>
<evidence type="ECO:0000256" key="9">
    <source>
        <dbReference type="ARBA" id="ARBA00023136"/>
    </source>
</evidence>
<gene>
    <name evidence="12" type="ORF">GUITHDRAFT_107823</name>
</gene>
<evidence type="ECO:0000313" key="14">
    <source>
        <dbReference type="Proteomes" id="UP000011087"/>
    </source>
</evidence>
<keyword evidence="5 10" id="KW-0808">Transferase</keyword>
<dbReference type="Pfam" id="PF03155">
    <property type="entry name" value="Alg6_Alg8"/>
    <property type="match status" value="1"/>
</dbReference>
<evidence type="ECO:0000256" key="5">
    <source>
        <dbReference type="ARBA" id="ARBA00022679"/>
    </source>
</evidence>
<dbReference type="PANTHER" id="PTHR12413">
    <property type="entry name" value="DOLICHYL GLYCOSYLTRANSFERASE"/>
    <property type="match status" value="1"/>
</dbReference>
<evidence type="ECO:0000256" key="1">
    <source>
        <dbReference type="ARBA" id="ARBA00004477"/>
    </source>
</evidence>
<dbReference type="HOGENOM" id="CLU_1079448_0_0_1"/>
<dbReference type="EC" id="2.4.1.-" evidence="10"/>
<keyword evidence="7 10" id="KW-0256">Endoplasmic reticulum</keyword>
<keyword evidence="14" id="KW-1185">Reference proteome</keyword>
<dbReference type="UniPathway" id="UPA00378"/>
<feature type="compositionally biased region" description="Polar residues" evidence="11">
    <location>
        <begin position="39"/>
        <end position="48"/>
    </location>
</feature>
<dbReference type="OrthoDB" id="4983at2759"/>
<comment type="caution">
    <text evidence="10">Lacks conserved residue(s) required for the propagation of feature annotation.</text>
</comment>
<protein>
    <recommendedName>
        <fullName evidence="10">Alpha-1,3-glucosyltransferase</fullName>
        <ecNumber evidence="10">2.4.1.-</ecNumber>
    </recommendedName>
</protein>
<dbReference type="EMBL" id="JH992995">
    <property type="protein sequence ID" value="EKX46205.1"/>
    <property type="molecule type" value="Genomic_DNA"/>
</dbReference>
<comment type="subcellular location">
    <subcellularLocation>
        <location evidence="1 10">Endoplasmic reticulum membrane</location>
        <topology evidence="1 10">Multi-pass membrane protein</topology>
    </subcellularLocation>
</comment>
<dbReference type="GeneID" id="17302840"/>
<dbReference type="Proteomes" id="UP000011087">
    <property type="component" value="Unassembled WGS sequence"/>
</dbReference>
<dbReference type="RefSeq" id="XP_005833185.1">
    <property type="nucleotide sequence ID" value="XM_005833128.1"/>
</dbReference>
<dbReference type="PANTHER" id="PTHR12413:SF1">
    <property type="entry name" value="DOLICHYL PYROPHOSPHATE MAN9GLCNAC2 ALPHA-1,3-GLUCOSYLTRANSFERASE"/>
    <property type="match status" value="1"/>
</dbReference>
<evidence type="ECO:0000313" key="12">
    <source>
        <dbReference type="EMBL" id="EKX46205.1"/>
    </source>
</evidence>
<evidence type="ECO:0000256" key="8">
    <source>
        <dbReference type="ARBA" id="ARBA00022989"/>
    </source>
</evidence>
<evidence type="ECO:0000256" key="6">
    <source>
        <dbReference type="ARBA" id="ARBA00022692"/>
    </source>
</evidence>
<evidence type="ECO:0000256" key="3">
    <source>
        <dbReference type="ARBA" id="ARBA00008715"/>
    </source>
</evidence>
<keyword evidence="8 10" id="KW-1133">Transmembrane helix</keyword>
<dbReference type="GO" id="GO:0005789">
    <property type="term" value="C:endoplasmic reticulum membrane"/>
    <property type="evidence" value="ECO:0007669"/>
    <property type="project" value="UniProtKB-SubCell"/>
</dbReference>
<reference evidence="13" key="3">
    <citation type="submission" date="2016-03" db="UniProtKB">
        <authorList>
            <consortium name="EnsemblProtists"/>
        </authorList>
    </citation>
    <scope>IDENTIFICATION</scope>
</reference>
<dbReference type="GO" id="GO:0042281">
    <property type="term" value="F:dolichyl pyrophosphate Man9GlcNAc2 alpha-1,3-glucosyltransferase activity"/>
    <property type="evidence" value="ECO:0007669"/>
    <property type="project" value="TreeGrafter"/>
</dbReference>
<feature type="region of interest" description="Disordered" evidence="11">
    <location>
        <begin position="37"/>
        <end position="58"/>
    </location>
</feature>
<dbReference type="STRING" id="905079.L1JDL7"/>
<dbReference type="AlphaFoldDB" id="L1JDL7"/>
<evidence type="ECO:0000256" key="2">
    <source>
        <dbReference type="ARBA" id="ARBA00004922"/>
    </source>
</evidence>
<reference evidence="14" key="2">
    <citation type="submission" date="2012-11" db="EMBL/GenBank/DDBJ databases">
        <authorList>
            <person name="Kuo A."/>
            <person name="Curtis B.A."/>
            <person name="Tanifuji G."/>
            <person name="Burki F."/>
            <person name="Gruber A."/>
            <person name="Irimia M."/>
            <person name="Maruyama S."/>
            <person name="Arias M.C."/>
            <person name="Ball S.G."/>
            <person name="Gile G.H."/>
            <person name="Hirakawa Y."/>
            <person name="Hopkins J.F."/>
            <person name="Rensing S.A."/>
            <person name="Schmutz J."/>
            <person name="Symeonidi A."/>
            <person name="Elias M."/>
            <person name="Eveleigh R.J."/>
            <person name="Herman E.K."/>
            <person name="Klute M.J."/>
            <person name="Nakayama T."/>
            <person name="Obornik M."/>
            <person name="Reyes-Prieto A."/>
            <person name="Armbrust E.V."/>
            <person name="Aves S.J."/>
            <person name="Beiko R.G."/>
            <person name="Coutinho P."/>
            <person name="Dacks J.B."/>
            <person name="Durnford D.G."/>
            <person name="Fast N.M."/>
            <person name="Green B.R."/>
            <person name="Grisdale C."/>
            <person name="Hempe F."/>
            <person name="Henrissat B."/>
            <person name="Hoppner M.P."/>
            <person name="Ishida K.-I."/>
            <person name="Kim E."/>
            <person name="Koreny L."/>
            <person name="Kroth P.G."/>
            <person name="Liu Y."/>
            <person name="Malik S.-B."/>
            <person name="Maier U.G."/>
            <person name="McRose D."/>
            <person name="Mock T."/>
            <person name="Neilson J.A."/>
            <person name="Onodera N.T."/>
            <person name="Poole A.M."/>
            <person name="Pritham E.J."/>
            <person name="Richards T.A."/>
            <person name="Rocap G."/>
            <person name="Roy S.W."/>
            <person name="Sarai C."/>
            <person name="Schaack S."/>
            <person name="Shirato S."/>
            <person name="Slamovits C.H."/>
            <person name="Spencer D.F."/>
            <person name="Suzuki S."/>
            <person name="Worden A.Z."/>
            <person name="Zauner S."/>
            <person name="Barry K."/>
            <person name="Bell C."/>
            <person name="Bharti A.K."/>
            <person name="Crow J.A."/>
            <person name="Grimwood J."/>
            <person name="Kramer R."/>
            <person name="Lindquist E."/>
            <person name="Lucas S."/>
            <person name="Salamov A."/>
            <person name="McFadden G.I."/>
            <person name="Lane C.E."/>
            <person name="Keeling P.J."/>
            <person name="Gray M.W."/>
            <person name="Grigoriev I.V."/>
            <person name="Archibald J.M."/>
        </authorList>
    </citation>
    <scope>NUCLEOTIDE SEQUENCE</scope>
    <source>
        <strain evidence="14">CCMP2712</strain>
    </source>
</reference>
<proteinExistence type="inferred from homology"/>
<keyword evidence="9 10" id="KW-0472">Membrane</keyword>
<sequence>MFPYSGQGNKDGRVREDGTKMYGDYEAQRLTLDGDHAASSGSRLVQRNQRQRSHVDKSRGYETAASKIRMRTIVLLFDLLVFYTGMFSVARSLYKHSSSSKRVCLLLGLGLTAWSIAFLVSGEEKKRRSKSGSQITSDDMLGSALFCCSLCFKQIALYYSPAMFFYLLGRCLQSKRLHTIAFDIAKLGATVIVTFAICFFPWVLSVESTLQVIHRIFPIKRGLFEDKVANFWSMRNRFSFLSSLSIWYRINPTSTPSA</sequence>
<feature type="transmembrane region" description="Helical" evidence="10">
    <location>
        <begin position="102"/>
        <end position="120"/>
    </location>
</feature>
<organism evidence="12">
    <name type="scientific">Guillardia theta (strain CCMP2712)</name>
    <name type="common">Cryptophyte</name>
    <dbReference type="NCBI Taxonomy" id="905079"/>
    <lineage>
        <taxon>Eukaryota</taxon>
        <taxon>Cryptophyceae</taxon>
        <taxon>Pyrenomonadales</taxon>
        <taxon>Geminigeraceae</taxon>
        <taxon>Guillardia</taxon>
    </lineage>
</organism>
<evidence type="ECO:0000313" key="13">
    <source>
        <dbReference type="EnsemblProtists" id="EKX46205"/>
    </source>
</evidence>
<evidence type="ECO:0000256" key="4">
    <source>
        <dbReference type="ARBA" id="ARBA00022676"/>
    </source>
</evidence>
<dbReference type="InterPro" id="IPR004856">
    <property type="entry name" value="Glyco_trans_ALG6/ALG8"/>
</dbReference>
<name>L1JDL7_GUITC</name>
<feature type="transmembrane region" description="Helical" evidence="10">
    <location>
        <begin position="180"/>
        <end position="204"/>
    </location>
</feature>
<accession>L1JDL7</accession>
<reference evidence="12 14" key="1">
    <citation type="journal article" date="2012" name="Nature">
        <title>Algal genomes reveal evolutionary mosaicism and the fate of nucleomorphs.</title>
        <authorList>
            <consortium name="DOE Joint Genome Institute"/>
            <person name="Curtis B.A."/>
            <person name="Tanifuji G."/>
            <person name="Burki F."/>
            <person name="Gruber A."/>
            <person name="Irimia M."/>
            <person name="Maruyama S."/>
            <person name="Arias M.C."/>
            <person name="Ball S.G."/>
            <person name="Gile G.H."/>
            <person name="Hirakawa Y."/>
            <person name="Hopkins J.F."/>
            <person name="Kuo A."/>
            <person name="Rensing S.A."/>
            <person name="Schmutz J."/>
            <person name="Symeonidi A."/>
            <person name="Elias M."/>
            <person name="Eveleigh R.J."/>
            <person name="Herman E.K."/>
            <person name="Klute M.J."/>
            <person name="Nakayama T."/>
            <person name="Obornik M."/>
            <person name="Reyes-Prieto A."/>
            <person name="Armbrust E.V."/>
            <person name="Aves S.J."/>
            <person name="Beiko R.G."/>
            <person name="Coutinho P."/>
            <person name="Dacks J.B."/>
            <person name="Durnford D.G."/>
            <person name="Fast N.M."/>
            <person name="Green B.R."/>
            <person name="Grisdale C.J."/>
            <person name="Hempel F."/>
            <person name="Henrissat B."/>
            <person name="Hoppner M.P."/>
            <person name="Ishida K."/>
            <person name="Kim E."/>
            <person name="Koreny L."/>
            <person name="Kroth P.G."/>
            <person name="Liu Y."/>
            <person name="Malik S.B."/>
            <person name="Maier U.G."/>
            <person name="McRose D."/>
            <person name="Mock T."/>
            <person name="Neilson J.A."/>
            <person name="Onodera N.T."/>
            <person name="Poole A.M."/>
            <person name="Pritham E.J."/>
            <person name="Richards T.A."/>
            <person name="Rocap G."/>
            <person name="Roy S.W."/>
            <person name="Sarai C."/>
            <person name="Schaack S."/>
            <person name="Shirato S."/>
            <person name="Slamovits C.H."/>
            <person name="Spencer D.F."/>
            <person name="Suzuki S."/>
            <person name="Worden A.Z."/>
            <person name="Zauner S."/>
            <person name="Barry K."/>
            <person name="Bell C."/>
            <person name="Bharti A.K."/>
            <person name="Crow J.A."/>
            <person name="Grimwood J."/>
            <person name="Kramer R."/>
            <person name="Lindquist E."/>
            <person name="Lucas S."/>
            <person name="Salamov A."/>
            <person name="McFadden G.I."/>
            <person name="Lane C.E."/>
            <person name="Keeling P.J."/>
            <person name="Gray M.W."/>
            <person name="Grigoriev I.V."/>
            <person name="Archibald J.M."/>
        </authorList>
    </citation>
    <scope>NUCLEOTIDE SEQUENCE</scope>
    <source>
        <strain evidence="12 14">CCMP2712</strain>
    </source>
</reference>